<dbReference type="SUPFAM" id="SSF46689">
    <property type="entry name" value="Homeodomain-like"/>
    <property type="match status" value="1"/>
</dbReference>
<dbReference type="InterPro" id="IPR011006">
    <property type="entry name" value="CheY-like_superfamily"/>
</dbReference>
<dbReference type="FunFam" id="3.40.50.2300:FF:000018">
    <property type="entry name" value="DNA-binding transcriptional regulator NtrC"/>
    <property type="match status" value="1"/>
</dbReference>
<protein>
    <submittedName>
        <fullName evidence="11">Fis family transcriptional regulator</fullName>
    </submittedName>
</protein>
<evidence type="ECO:0000259" key="9">
    <source>
        <dbReference type="PROSITE" id="PS50045"/>
    </source>
</evidence>
<dbReference type="InterPro" id="IPR003593">
    <property type="entry name" value="AAA+_ATPase"/>
</dbReference>
<dbReference type="Gene3D" id="1.10.10.60">
    <property type="entry name" value="Homeodomain-like"/>
    <property type="match status" value="1"/>
</dbReference>
<dbReference type="PRINTS" id="PR01590">
    <property type="entry name" value="HTHFIS"/>
</dbReference>
<evidence type="ECO:0000256" key="2">
    <source>
        <dbReference type="ARBA" id="ARBA00022741"/>
    </source>
</evidence>
<dbReference type="Proteomes" id="UP000177583">
    <property type="component" value="Unassembled WGS sequence"/>
</dbReference>
<evidence type="ECO:0000256" key="7">
    <source>
        <dbReference type="ARBA" id="ARBA00023163"/>
    </source>
</evidence>
<dbReference type="PROSITE" id="PS00676">
    <property type="entry name" value="SIGMA54_INTERACT_2"/>
    <property type="match status" value="1"/>
</dbReference>
<accession>A0A1F6GTH8</accession>
<evidence type="ECO:0000256" key="3">
    <source>
        <dbReference type="ARBA" id="ARBA00022840"/>
    </source>
</evidence>
<dbReference type="Gene3D" id="1.10.8.60">
    <property type="match status" value="1"/>
</dbReference>
<keyword evidence="3" id="KW-0067">ATP-binding</keyword>
<evidence type="ECO:0000256" key="4">
    <source>
        <dbReference type="ARBA" id="ARBA00023012"/>
    </source>
</evidence>
<dbReference type="SUPFAM" id="SSF52172">
    <property type="entry name" value="CheY-like"/>
    <property type="match status" value="1"/>
</dbReference>
<sequence length="457" mass="51315">MSEQILIVDDESSILEALKGILEDEGYTCTLCSSANQAIELLEEEALDYYSAALVDIWMPGMDGLELVDWLRENGFLMPVVVMSGHGTIETAVKATKKGAYDFIEKPLSLEKVLLILKHALGEVALRRENQELKRRAEFSDTEIIGQSAAIKGVLEQIDQAAPSDGWVLIRGENGTGKELVAKQIHLKSRRKDKPFVALNCAAIPDDLIETELFGLEKGAFKGATKRKLGKFDLAHGGTLFLDEIGDMSLKTQAKILRVLQEQKFERVGGTETHQVDVRVITASNKDLNEEIAKGKFRDDLYYRLNVIPIEVPPLRDRAEDIPILINFFIDQFTYSGDFAKKEIGTEALASMSRYHWPGNIRELKNIVERMVIMVKEPVIEIKHVPPVVRLSNAEVMQVGDLPSQLEPAMAKFEAQFLHSSLLKNSWNLDQTAEKLGLERQTLIDKIKQYSIMVPNR</sequence>
<dbReference type="EMBL" id="MFNF01000034">
    <property type="protein sequence ID" value="OGH01496.1"/>
    <property type="molecule type" value="Genomic_DNA"/>
</dbReference>
<dbReference type="InterPro" id="IPR002078">
    <property type="entry name" value="Sigma_54_int"/>
</dbReference>
<dbReference type="SMART" id="SM00448">
    <property type="entry name" value="REC"/>
    <property type="match status" value="1"/>
</dbReference>
<dbReference type="InterPro" id="IPR058031">
    <property type="entry name" value="AAA_lid_NorR"/>
</dbReference>
<evidence type="ECO:0000256" key="5">
    <source>
        <dbReference type="ARBA" id="ARBA00023015"/>
    </source>
</evidence>
<name>A0A1F6GTH8_9PROT</name>
<dbReference type="GO" id="GO:0000160">
    <property type="term" value="P:phosphorelay signal transduction system"/>
    <property type="evidence" value="ECO:0007669"/>
    <property type="project" value="UniProtKB-KW"/>
</dbReference>
<dbReference type="SMART" id="SM00382">
    <property type="entry name" value="AAA"/>
    <property type="match status" value="1"/>
</dbReference>
<dbReference type="GO" id="GO:0005524">
    <property type="term" value="F:ATP binding"/>
    <property type="evidence" value="ECO:0007669"/>
    <property type="project" value="UniProtKB-KW"/>
</dbReference>
<dbReference type="SUPFAM" id="SSF52540">
    <property type="entry name" value="P-loop containing nucleoside triphosphate hydrolases"/>
    <property type="match status" value="1"/>
</dbReference>
<keyword evidence="2" id="KW-0547">Nucleotide-binding</keyword>
<keyword evidence="5" id="KW-0805">Transcription regulation</keyword>
<evidence type="ECO:0000313" key="12">
    <source>
        <dbReference type="Proteomes" id="UP000177583"/>
    </source>
</evidence>
<evidence type="ECO:0000313" key="11">
    <source>
        <dbReference type="EMBL" id="OGH01496.1"/>
    </source>
</evidence>
<reference evidence="11 12" key="1">
    <citation type="journal article" date="2016" name="Nat. Commun.">
        <title>Thousands of microbial genomes shed light on interconnected biogeochemical processes in an aquifer system.</title>
        <authorList>
            <person name="Anantharaman K."/>
            <person name="Brown C.T."/>
            <person name="Hug L.A."/>
            <person name="Sharon I."/>
            <person name="Castelle C.J."/>
            <person name="Probst A.J."/>
            <person name="Thomas B.C."/>
            <person name="Singh A."/>
            <person name="Wilkins M.J."/>
            <person name="Karaoz U."/>
            <person name="Brodie E.L."/>
            <person name="Williams K.H."/>
            <person name="Hubbard S.S."/>
            <person name="Banfield J.F."/>
        </authorList>
    </citation>
    <scope>NUCLEOTIDE SEQUENCE [LARGE SCALE GENOMIC DNA]</scope>
</reference>
<dbReference type="CDD" id="cd00009">
    <property type="entry name" value="AAA"/>
    <property type="match status" value="1"/>
</dbReference>
<dbReference type="Gene3D" id="3.40.50.300">
    <property type="entry name" value="P-loop containing nucleotide triphosphate hydrolases"/>
    <property type="match status" value="1"/>
</dbReference>
<dbReference type="Gene3D" id="3.40.50.2300">
    <property type="match status" value="1"/>
</dbReference>
<dbReference type="Pfam" id="PF00072">
    <property type="entry name" value="Response_reg"/>
    <property type="match status" value="1"/>
</dbReference>
<feature type="domain" description="Sigma-54 factor interaction" evidence="9">
    <location>
        <begin position="144"/>
        <end position="373"/>
    </location>
</feature>
<keyword evidence="7" id="KW-0804">Transcription</keyword>
<dbReference type="FunFam" id="3.40.50.300:FF:000006">
    <property type="entry name" value="DNA-binding transcriptional regulator NtrC"/>
    <property type="match status" value="1"/>
</dbReference>
<dbReference type="InterPro" id="IPR027417">
    <property type="entry name" value="P-loop_NTPase"/>
</dbReference>
<evidence type="ECO:0000259" key="10">
    <source>
        <dbReference type="PROSITE" id="PS50110"/>
    </source>
</evidence>
<dbReference type="PANTHER" id="PTHR32071:SF17">
    <property type="entry name" value="TRANSCRIPTIONAL REGULATOR (NTRC FAMILY)"/>
    <property type="match status" value="1"/>
</dbReference>
<dbReference type="GO" id="GO:0043565">
    <property type="term" value="F:sequence-specific DNA binding"/>
    <property type="evidence" value="ECO:0007669"/>
    <property type="project" value="InterPro"/>
</dbReference>
<feature type="domain" description="Response regulatory" evidence="10">
    <location>
        <begin position="4"/>
        <end position="121"/>
    </location>
</feature>
<feature type="modified residue" description="4-aspartylphosphate" evidence="8">
    <location>
        <position position="56"/>
    </location>
</feature>
<dbReference type="CDD" id="cd17550">
    <property type="entry name" value="REC_NtrX-like"/>
    <property type="match status" value="1"/>
</dbReference>
<dbReference type="InterPro" id="IPR025944">
    <property type="entry name" value="Sigma_54_int_dom_CS"/>
</dbReference>
<dbReference type="PROSITE" id="PS00688">
    <property type="entry name" value="SIGMA54_INTERACT_3"/>
    <property type="match status" value="1"/>
</dbReference>
<dbReference type="PROSITE" id="PS50045">
    <property type="entry name" value="SIGMA54_INTERACT_4"/>
    <property type="match status" value="1"/>
</dbReference>
<dbReference type="Pfam" id="PF02954">
    <property type="entry name" value="HTH_8"/>
    <property type="match status" value="1"/>
</dbReference>
<organism evidence="11 12">
    <name type="scientific">Candidatus Lambdaproteobacteria bacterium RIFOXYD2_FULL_56_26</name>
    <dbReference type="NCBI Taxonomy" id="1817773"/>
    <lineage>
        <taxon>Bacteria</taxon>
        <taxon>Pseudomonadati</taxon>
        <taxon>Pseudomonadota</taxon>
        <taxon>Candidatus Lambdaproteobacteria</taxon>
    </lineage>
</organism>
<keyword evidence="4" id="KW-0902">Two-component regulatory system</keyword>
<dbReference type="AlphaFoldDB" id="A0A1F6GTH8"/>
<dbReference type="InterPro" id="IPR002197">
    <property type="entry name" value="HTH_Fis"/>
</dbReference>
<dbReference type="InterPro" id="IPR001789">
    <property type="entry name" value="Sig_transdc_resp-reg_receiver"/>
</dbReference>
<keyword evidence="6" id="KW-0238">DNA-binding</keyword>
<comment type="caution">
    <text evidence="11">The sequence shown here is derived from an EMBL/GenBank/DDBJ whole genome shotgun (WGS) entry which is preliminary data.</text>
</comment>
<dbReference type="PANTHER" id="PTHR32071">
    <property type="entry name" value="TRANSCRIPTIONAL REGULATORY PROTEIN"/>
    <property type="match status" value="1"/>
</dbReference>
<evidence type="ECO:0000256" key="1">
    <source>
        <dbReference type="ARBA" id="ARBA00022553"/>
    </source>
</evidence>
<proteinExistence type="predicted"/>
<dbReference type="GO" id="GO:0006355">
    <property type="term" value="P:regulation of DNA-templated transcription"/>
    <property type="evidence" value="ECO:0007669"/>
    <property type="project" value="InterPro"/>
</dbReference>
<keyword evidence="1 8" id="KW-0597">Phosphoprotein</keyword>
<dbReference type="Pfam" id="PF00158">
    <property type="entry name" value="Sigma54_activat"/>
    <property type="match status" value="1"/>
</dbReference>
<gene>
    <name evidence="11" type="ORF">A2557_04560</name>
</gene>
<dbReference type="Pfam" id="PF25601">
    <property type="entry name" value="AAA_lid_14"/>
    <property type="match status" value="1"/>
</dbReference>
<dbReference type="PROSITE" id="PS50110">
    <property type="entry name" value="RESPONSE_REGULATORY"/>
    <property type="match status" value="1"/>
</dbReference>
<dbReference type="InterPro" id="IPR025943">
    <property type="entry name" value="Sigma_54_int_dom_ATP-bd_2"/>
</dbReference>
<evidence type="ECO:0000256" key="6">
    <source>
        <dbReference type="ARBA" id="ARBA00023125"/>
    </source>
</evidence>
<evidence type="ECO:0000256" key="8">
    <source>
        <dbReference type="PROSITE-ProRule" id="PRU00169"/>
    </source>
</evidence>
<dbReference type="InterPro" id="IPR009057">
    <property type="entry name" value="Homeodomain-like_sf"/>
</dbReference>